<evidence type="ECO:0000313" key="9">
    <source>
        <dbReference type="Proteomes" id="UP000634647"/>
    </source>
</evidence>
<comment type="similarity">
    <text evidence="1 3">Belongs to the short-chain dehydrogenases/reductases (SDR) family.</text>
</comment>
<reference evidence="6" key="3">
    <citation type="submission" date="2023-06" db="EMBL/GenBank/DDBJ databases">
        <authorList>
            <person name="Sun Q."/>
            <person name="Zhou Y."/>
        </authorList>
    </citation>
    <scope>NUCLEOTIDE SEQUENCE</scope>
    <source>
        <strain evidence="6">CGMCC 1.10859</strain>
    </source>
</reference>
<dbReference type="SUPFAM" id="SSF51735">
    <property type="entry name" value="NAD(P)-binding Rossmann-fold domains"/>
    <property type="match status" value="1"/>
</dbReference>
<sequence>MTNIVITGASAGVGRAVVRRFAETGNNLTLIARNETRLKAAAEEVRKAGGNALIMPLDVADADALDHAADEAEKAFGPIDIWINVAMVTVISPVAKMTPEEYRRVTEVTYLGTVNGTLSALKRFNRRGRGTIVQTGSALAYRAVPLQSAYCAAKAAIVGFTDSLRTELLHDKSNVKITVCHLPAVNTPQFDWARNKMPNRPRPVAPVFDPELIADGIYHAAFHPKREYWLGFSSVKAIMSEKISPAAGDALLARTGYSGQQTDEADDPDRPDNLFKTVEGDWAAEGRFGDEAEESSAAIWTSEHGGSRLFGGAALAMAAIVALGTFAITGPRRG</sequence>
<dbReference type="GO" id="GO:0016491">
    <property type="term" value="F:oxidoreductase activity"/>
    <property type="evidence" value="ECO:0007669"/>
    <property type="project" value="UniProtKB-KW"/>
</dbReference>
<evidence type="ECO:0000256" key="3">
    <source>
        <dbReference type="RuleBase" id="RU000363"/>
    </source>
</evidence>
<evidence type="ECO:0000259" key="5">
    <source>
        <dbReference type="SMART" id="SM00822"/>
    </source>
</evidence>
<feature type="transmembrane region" description="Helical" evidence="4">
    <location>
        <begin position="309"/>
        <end position="328"/>
    </location>
</feature>
<dbReference type="PRINTS" id="PR00081">
    <property type="entry name" value="GDHRDH"/>
</dbReference>
<dbReference type="GO" id="GO:0016020">
    <property type="term" value="C:membrane"/>
    <property type="evidence" value="ECO:0007669"/>
    <property type="project" value="TreeGrafter"/>
</dbReference>
<keyword evidence="4" id="KW-1133">Transmembrane helix</keyword>
<dbReference type="Proteomes" id="UP000199541">
    <property type="component" value="Unassembled WGS sequence"/>
</dbReference>
<organism evidence="6 9">
    <name type="scientific">Allgaiera indica</name>
    <dbReference type="NCBI Taxonomy" id="765699"/>
    <lineage>
        <taxon>Bacteria</taxon>
        <taxon>Pseudomonadati</taxon>
        <taxon>Pseudomonadota</taxon>
        <taxon>Alphaproteobacteria</taxon>
        <taxon>Rhodobacterales</taxon>
        <taxon>Paracoccaceae</taxon>
        <taxon>Allgaiera</taxon>
    </lineage>
</organism>
<dbReference type="PANTHER" id="PTHR44196">
    <property type="entry name" value="DEHYDROGENASE/REDUCTASE SDR FAMILY MEMBER 7B"/>
    <property type="match status" value="1"/>
</dbReference>
<dbReference type="AlphaFoldDB" id="A0AAN4UUA3"/>
<keyword evidence="4" id="KW-0812">Transmembrane</keyword>
<reference evidence="7 8" key="2">
    <citation type="submission" date="2016-10" db="EMBL/GenBank/DDBJ databases">
        <authorList>
            <person name="Varghese N."/>
            <person name="Submissions S."/>
        </authorList>
    </citation>
    <scope>NUCLEOTIDE SEQUENCE [LARGE SCALE GENOMIC DNA]</scope>
    <source>
        <strain evidence="7 8">DSM 24802</strain>
    </source>
</reference>
<feature type="domain" description="Ketoreductase" evidence="5">
    <location>
        <begin position="2"/>
        <end position="180"/>
    </location>
</feature>
<dbReference type="NCBIfam" id="NF005495">
    <property type="entry name" value="PRK07109.1"/>
    <property type="match status" value="1"/>
</dbReference>
<keyword evidence="2" id="KW-0560">Oxidoreductase</keyword>
<dbReference type="InterPro" id="IPR002347">
    <property type="entry name" value="SDR_fam"/>
</dbReference>
<evidence type="ECO:0000313" key="7">
    <source>
        <dbReference type="EMBL" id="SDX33304.1"/>
    </source>
</evidence>
<reference evidence="6" key="1">
    <citation type="journal article" date="2014" name="Int. J. Syst. Evol. Microbiol.">
        <title>Complete genome sequence of Corynebacterium casei LMG S-19264T (=DSM 44701T), isolated from a smear-ripened cheese.</title>
        <authorList>
            <consortium name="US DOE Joint Genome Institute (JGI-PGF)"/>
            <person name="Walter F."/>
            <person name="Albersmeier A."/>
            <person name="Kalinowski J."/>
            <person name="Ruckert C."/>
        </authorList>
    </citation>
    <scope>NUCLEOTIDE SEQUENCE</scope>
    <source>
        <strain evidence="6">CGMCC 1.10859</strain>
    </source>
</reference>
<dbReference type="Pfam" id="PF00106">
    <property type="entry name" value="adh_short"/>
    <property type="match status" value="1"/>
</dbReference>
<evidence type="ECO:0000313" key="6">
    <source>
        <dbReference type="EMBL" id="GHE04065.1"/>
    </source>
</evidence>
<evidence type="ECO:0000256" key="1">
    <source>
        <dbReference type="ARBA" id="ARBA00006484"/>
    </source>
</evidence>
<evidence type="ECO:0000313" key="8">
    <source>
        <dbReference type="Proteomes" id="UP000199541"/>
    </source>
</evidence>
<gene>
    <name evidence="6" type="ORF">GCM10008024_29770</name>
    <name evidence="7" type="ORF">SAMN05444006_1143</name>
</gene>
<dbReference type="EMBL" id="FNOB01000014">
    <property type="protein sequence ID" value="SDX33304.1"/>
    <property type="molecule type" value="Genomic_DNA"/>
</dbReference>
<dbReference type="SMART" id="SM00822">
    <property type="entry name" value="PKS_KR"/>
    <property type="match status" value="1"/>
</dbReference>
<keyword evidence="4" id="KW-0472">Membrane</keyword>
<dbReference type="Gene3D" id="3.40.50.720">
    <property type="entry name" value="NAD(P)-binding Rossmann-like Domain"/>
    <property type="match status" value="1"/>
</dbReference>
<dbReference type="EMBL" id="BNAB01000014">
    <property type="protein sequence ID" value="GHE04065.1"/>
    <property type="molecule type" value="Genomic_DNA"/>
</dbReference>
<proteinExistence type="inferred from homology"/>
<protein>
    <submittedName>
        <fullName evidence="7">Short-chain dehydrogenase</fullName>
    </submittedName>
</protein>
<keyword evidence="8" id="KW-1185">Reference proteome</keyword>
<dbReference type="PROSITE" id="PS00061">
    <property type="entry name" value="ADH_SHORT"/>
    <property type="match status" value="1"/>
</dbReference>
<dbReference type="PRINTS" id="PR00080">
    <property type="entry name" value="SDRFAMILY"/>
</dbReference>
<dbReference type="PANTHER" id="PTHR44196:SF1">
    <property type="entry name" value="DEHYDROGENASE_REDUCTASE SDR FAMILY MEMBER 7B"/>
    <property type="match status" value="1"/>
</dbReference>
<name>A0AAN4UUA3_9RHOB</name>
<evidence type="ECO:0000256" key="4">
    <source>
        <dbReference type="SAM" id="Phobius"/>
    </source>
</evidence>
<comment type="caution">
    <text evidence="6">The sequence shown here is derived from an EMBL/GenBank/DDBJ whole genome shotgun (WGS) entry which is preliminary data.</text>
</comment>
<accession>A0AAN4UUA3</accession>
<dbReference type="Proteomes" id="UP000634647">
    <property type="component" value="Unassembled WGS sequence"/>
</dbReference>
<evidence type="ECO:0000256" key="2">
    <source>
        <dbReference type="ARBA" id="ARBA00023002"/>
    </source>
</evidence>
<dbReference type="InterPro" id="IPR057326">
    <property type="entry name" value="KR_dom"/>
</dbReference>
<dbReference type="InterPro" id="IPR036291">
    <property type="entry name" value="NAD(P)-bd_dom_sf"/>
</dbReference>
<dbReference type="InterPro" id="IPR020904">
    <property type="entry name" value="Sc_DH/Rdtase_CS"/>
</dbReference>